<gene>
    <name evidence="1" type="ORF">I1A_000050</name>
</gene>
<proteinExistence type="predicted"/>
<evidence type="ECO:0000313" key="2">
    <source>
        <dbReference type="EMBL" id="EJZ60971.1"/>
    </source>
</evidence>
<dbReference type="EMBL" id="CM001562">
    <property type="protein sequence ID" value="EJZ60971.1"/>
    <property type="molecule type" value="Genomic_DNA"/>
</dbReference>
<keyword evidence="1" id="KW-0614">Plasmid</keyword>
<reference evidence="2 3" key="2">
    <citation type="submission" date="2012-08" db="EMBL/GenBank/DDBJ databases">
        <title>The genome of cave-isolated P. fluorescens strain R124 demonstrates phenotypic adaptation to the mineral environment.</title>
        <authorList>
            <person name="Barton M.D."/>
            <person name="Petronio M."/>
            <person name="Giarrizzo J.G."/>
            <person name="Bowling B.V."/>
            <person name="Barton H.A."/>
        </authorList>
    </citation>
    <scope>NUCLEOTIDE SEQUENCE [LARGE SCALE GENOMIC DNA]</scope>
    <source>
        <strain evidence="2 3">R124</strain>
        <plasmid evidence="2 3">pMP-R124</plasmid>
    </source>
</reference>
<geneLocation type="plasmid" evidence="1 3">
    <name>pMP-R124</name>
</geneLocation>
<organism evidence="1">
    <name type="scientific">Pseudomonas fluorescens R124</name>
    <dbReference type="NCBI Taxonomy" id="743713"/>
    <lineage>
        <taxon>Bacteria</taxon>
        <taxon>Pseudomonadati</taxon>
        <taxon>Pseudomonadota</taxon>
        <taxon>Gammaproteobacteria</taxon>
        <taxon>Pseudomonadales</taxon>
        <taxon>Pseudomonadaceae</taxon>
        <taxon>Pseudomonas</taxon>
    </lineage>
</organism>
<protein>
    <submittedName>
        <fullName evidence="1">Uncharacterized protein</fullName>
    </submittedName>
</protein>
<reference evidence="1" key="1">
    <citation type="submission" date="2012-03" db="EMBL/GenBank/DDBJ databases">
        <title>The genome of cave-isolated P. fluorescens strain R124 demonstrates phenotypic adaptation to the mineral environment.</title>
        <authorList>
            <person name="Barton M.D."/>
            <person name="Petronio M."/>
            <person name="Giarrizzo J.G."/>
            <person name="Bowling B."/>
            <person name="Barton H.A."/>
        </authorList>
    </citation>
    <scope>NUCLEOTIDE SEQUENCE</scope>
    <source>
        <strain evidence="1">R124</strain>
        <plasmid evidence="1">pMP-R124</plasmid>
    </source>
</reference>
<dbReference type="AlphaFoldDB" id="K0WRY2"/>
<evidence type="ECO:0000313" key="3">
    <source>
        <dbReference type="Proteomes" id="UP000006045"/>
    </source>
</evidence>
<sequence>MRSEDKIVQQQLIGMGYSAQQVECRGSMFGVLEQLLADPSADQKSNIEDLVASLRDLLSLADRLDSRDRLALARQVHKTIKGCPEPSCGRMPDIDRHYDSDGQSLIVCMAHADGAVMREGSTLIEAIANWNSDDWVPGEALSRPDYSF</sequence>
<dbReference type="Proteomes" id="UP000006045">
    <property type="component" value="Plasmid pMP-R124"/>
</dbReference>
<dbReference type="HOGENOM" id="CLU_1757249_0_0_6"/>
<name>K0WRY2_PSEFL</name>
<accession>K0WRY2</accession>
<dbReference type="EMBL" id="JQ737005">
    <property type="protein sequence ID" value="AFS51726.1"/>
    <property type="molecule type" value="Genomic_DNA"/>
</dbReference>
<evidence type="ECO:0000313" key="1">
    <source>
        <dbReference type="EMBL" id="AFS51726.1"/>
    </source>
</evidence>
<dbReference type="RefSeq" id="WP_003230062.1">
    <property type="nucleotide sequence ID" value="NC_022437.1"/>
</dbReference>